<dbReference type="RefSeq" id="WP_012926627.1">
    <property type="nucleotide sequence ID" value="NC_013730.1"/>
</dbReference>
<organism evidence="1 2">
    <name type="scientific">Spirosoma linguale (strain ATCC 33905 / DSM 74 / LMG 10896 / Claus 1)</name>
    <dbReference type="NCBI Taxonomy" id="504472"/>
    <lineage>
        <taxon>Bacteria</taxon>
        <taxon>Pseudomonadati</taxon>
        <taxon>Bacteroidota</taxon>
        <taxon>Cytophagia</taxon>
        <taxon>Cytophagales</taxon>
        <taxon>Cytophagaceae</taxon>
        <taxon>Spirosoma</taxon>
    </lineage>
</organism>
<evidence type="ECO:0000313" key="1">
    <source>
        <dbReference type="EMBL" id="ADB38079.1"/>
    </source>
</evidence>
<dbReference type="AlphaFoldDB" id="D2QCS4"/>
<dbReference type="HOGENOM" id="CLU_1833756_0_0_10"/>
<dbReference type="KEGG" id="sli:Slin_2034"/>
<gene>
    <name evidence="1" type="ordered locus">Slin_2034</name>
</gene>
<protein>
    <submittedName>
        <fullName evidence="1">Uncharacterized protein</fullName>
    </submittedName>
</protein>
<dbReference type="Proteomes" id="UP000002028">
    <property type="component" value="Chromosome"/>
</dbReference>
<name>D2QCS4_SPILD</name>
<reference evidence="1 2" key="1">
    <citation type="journal article" date="2010" name="Stand. Genomic Sci.">
        <title>Complete genome sequence of Spirosoma linguale type strain (1).</title>
        <authorList>
            <person name="Lail K."/>
            <person name="Sikorski J."/>
            <person name="Saunders E."/>
            <person name="Lapidus A."/>
            <person name="Glavina Del Rio T."/>
            <person name="Copeland A."/>
            <person name="Tice H."/>
            <person name="Cheng J.-F."/>
            <person name="Lucas S."/>
            <person name="Nolan M."/>
            <person name="Bruce D."/>
            <person name="Goodwin L."/>
            <person name="Pitluck S."/>
            <person name="Ivanova N."/>
            <person name="Mavromatis K."/>
            <person name="Ovchinnikova G."/>
            <person name="Pati A."/>
            <person name="Chen A."/>
            <person name="Palaniappan K."/>
            <person name="Land M."/>
            <person name="Hauser L."/>
            <person name="Chang Y.-J."/>
            <person name="Jeffries C.D."/>
            <person name="Chain P."/>
            <person name="Brettin T."/>
            <person name="Detter J.C."/>
            <person name="Schuetze A."/>
            <person name="Rohde M."/>
            <person name="Tindall B.J."/>
            <person name="Goeker M."/>
            <person name="Bristow J."/>
            <person name="Eisen J.A."/>
            <person name="Markowitz V."/>
            <person name="Hugenholtz P."/>
            <person name="Kyrpides N.C."/>
            <person name="Klenk H.-P."/>
            <person name="Chen F."/>
        </authorList>
    </citation>
    <scope>NUCLEOTIDE SEQUENCE [LARGE SCALE GENOMIC DNA]</scope>
    <source>
        <strain evidence="2">ATCC 33905 / DSM 74 / LMG 10896 / Claus 1</strain>
    </source>
</reference>
<dbReference type="eggNOG" id="ENOG50341V2">
    <property type="taxonomic scope" value="Bacteria"/>
</dbReference>
<evidence type="ECO:0000313" key="2">
    <source>
        <dbReference type="Proteomes" id="UP000002028"/>
    </source>
</evidence>
<accession>D2QCS4</accession>
<proteinExistence type="predicted"/>
<sequence>MAMTKMRALTFVLVLIFLSNVTPLNSILKIVSGDTIVPGMSESFYITKDLKYIYQGNLSDTLKNSCYIQYKALSPASGTNLYRLQPIEPWKFWRWKEYLFEEKWKQPYQNVSERELKQALYSFSKAYQSPDGTLSCSQPASSLKSRIDPWGENRLLLE</sequence>
<keyword evidence="2" id="KW-1185">Reference proteome</keyword>
<dbReference type="EMBL" id="CP001769">
    <property type="protein sequence ID" value="ADB38079.1"/>
    <property type="molecule type" value="Genomic_DNA"/>
</dbReference>